<dbReference type="InterPro" id="IPR013762">
    <property type="entry name" value="Integrase-like_cat_sf"/>
</dbReference>
<dbReference type="PANTHER" id="PTHR30349:SF82">
    <property type="entry name" value="INTEGRASE_RECOMBINASE YOEC-RELATED"/>
    <property type="match status" value="1"/>
</dbReference>
<dbReference type="GO" id="GO:0015074">
    <property type="term" value="P:DNA integration"/>
    <property type="evidence" value="ECO:0007669"/>
    <property type="project" value="InterPro"/>
</dbReference>
<dbReference type="PROSITE" id="PS51898">
    <property type="entry name" value="TYR_RECOMBINASE"/>
    <property type="match status" value="1"/>
</dbReference>
<gene>
    <name evidence="3" type="ORF">IAC76_06500</name>
</gene>
<keyword evidence="1" id="KW-0233">DNA recombination</keyword>
<sequence length="181" mass="21340">MNYVEPIKSREDIRKVEDWLDKRSKRNRLIFAIGVNTGLRVSDILGLNIADVYNKTYVKIREKKTGKYKKILLNSKLQTLLKEYLKNLKNSNEPLFIGRKGHRLHRSQVYRFLNEACEAVGIKENIGCHSLRKSFGYHHFRQYDDIVLLQKIFNHSSPFVSLAYIGIEQEDIDMSYKNFEL</sequence>
<dbReference type="SUPFAM" id="SSF56349">
    <property type="entry name" value="DNA breaking-rejoining enzymes"/>
    <property type="match status" value="1"/>
</dbReference>
<proteinExistence type="predicted"/>
<dbReference type="EMBL" id="JADIND010000141">
    <property type="protein sequence ID" value="MBO8431022.1"/>
    <property type="molecule type" value="Genomic_DNA"/>
</dbReference>
<dbReference type="InterPro" id="IPR050090">
    <property type="entry name" value="Tyrosine_recombinase_XerCD"/>
</dbReference>
<dbReference type="CDD" id="cd01192">
    <property type="entry name" value="INT_C_like_3"/>
    <property type="match status" value="1"/>
</dbReference>
<evidence type="ECO:0000313" key="3">
    <source>
        <dbReference type="EMBL" id="MBO8431022.1"/>
    </source>
</evidence>
<dbReference type="Pfam" id="PF00589">
    <property type="entry name" value="Phage_integrase"/>
    <property type="match status" value="1"/>
</dbReference>
<name>A0A9D9DPL9_9BACT</name>
<reference evidence="3" key="2">
    <citation type="journal article" date="2021" name="PeerJ">
        <title>Extensive microbial diversity within the chicken gut microbiome revealed by metagenomics and culture.</title>
        <authorList>
            <person name="Gilroy R."/>
            <person name="Ravi A."/>
            <person name="Getino M."/>
            <person name="Pursley I."/>
            <person name="Horton D.L."/>
            <person name="Alikhan N.F."/>
            <person name="Baker D."/>
            <person name="Gharbi K."/>
            <person name="Hall N."/>
            <person name="Watson M."/>
            <person name="Adriaenssens E.M."/>
            <person name="Foster-Nyarko E."/>
            <person name="Jarju S."/>
            <person name="Secka A."/>
            <person name="Antonio M."/>
            <person name="Oren A."/>
            <person name="Chaudhuri R.R."/>
            <person name="La Ragione R."/>
            <person name="Hildebrand F."/>
            <person name="Pallen M.J."/>
        </authorList>
    </citation>
    <scope>NUCLEOTIDE SEQUENCE</scope>
    <source>
        <strain evidence="3">10192</strain>
    </source>
</reference>
<evidence type="ECO:0000313" key="4">
    <source>
        <dbReference type="Proteomes" id="UP000823632"/>
    </source>
</evidence>
<evidence type="ECO:0000259" key="2">
    <source>
        <dbReference type="PROSITE" id="PS51898"/>
    </source>
</evidence>
<dbReference type="GO" id="GO:0003677">
    <property type="term" value="F:DNA binding"/>
    <property type="evidence" value="ECO:0007669"/>
    <property type="project" value="InterPro"/>
</dbReference>
<reference evidence="3" key="1">
    <citation type="submission" date="2020-10" db="EMBL/GenBank/DDBJ databases">
        <authorList>
            <person name="Gilroy R."/>
        </authorList>
    </citation>
    <scope>NUCLEOTIDE SEQUENCE</scope>
    <source>
        <strain evidence="3">10192</strain>
    </source>
</reference>
<dbReference type="GO" id="GO:0006310">
    <property type="term" value="P:DNA recombination"/>
    <property type="evidence" value="ECO:0007669"/>
    <property type="project" value="UniProtKB-KW"/>
</dbReference>
<organism evidence="3 4">
    <name type="scientific">Candidatus Scatousia excrementipullorum</name>
    <dbReference type="NCBI Taxonomy" id="2840936"/>
    <lineage>
        <taxon>Bacteria</taxon>
        <taxon>Candidatus Scatousia</taxon>
    </lineage>
</organism>
<dbReference type="Gene3D" id="1.10.443.10">
    <property type="entry name" value="Intergrase catalytic core"/>
    <property type="match status" value="1"/>
</dbReference>
<feature type="domain" description="Tyr recombinase" evidence="2">
    <location>
        <begin position="3"/>
        <end position="177"/>
    </location>
</feature>
<protein>
    <submittedName>
        <fullName evidence="3">Site-specific integrase</fullName>
    </submittedName>
</protein>
<accession>A0A9D9DPL9</accession>
<dbReference type="Proteomes" id="UP000823632">
    <property type="component" value="Unassembled WGS sequence"/>
</dbReference>
<dbReference type="InterPro" id="IPR011010">
    <property type="entry name" value="DNA_brk_join_enz"/>
</dbReference>
<dbReference type="AlphaFoldDB" id="A0A9D9DPL9"/>
<dbReference type="PANTHER" id="PTHR30349">
    <property type="entry name" value="PHAGE INTEGRASE-RELATED"/>
    <property type="match status" value="1"/>
</dbReference>
<comment type="caution">
    <text evidence="3">The sequence shown here is derived from an EMBL/GenBank/DDBJ whole genome shotgun (WGS) entry which is preliminary data.</text>
</comment>
<dbReference type="InterPro" id="IPR002104">
    <property type="entry name" value="Integrase_catalytic"/>
</dbReference>
<evidence type="ECO:0000256" key="1">
    <source>
        <dbReference type="ARBA" id="ARBA00023172"/>
    </source>
</evidence>